<feature type="region of interest" description="Disordered" evidence="2">
    <location>
        <begin position="499"/>
        <end position="535"/>
    </location>
</feature>
<dbReference type="AlphaFoldDB" id="A0A250WP41"/>
<feature type="compositionally biased region" description="Low complexity" evidence="2">
    <location>
        <begin position="223"/>
        <end position="235"/>
    </location>
</feature>
<dbReference type="STRING" id="1157962.A0A250WP41"/>
<gene>
    <name evidence="3" type="ORF">CEUSTIGMA_g60.t1</name>
</gene>
<keyword evidence="4" id="KW-1185">Reference proteome</keyword>
<accession>A0A250WP41</accession>
<name>A0A250WP41_9CHLO</name>
<feature type="compositionally biased region" description="Polar residues" evidence="2">
    <location>
        <begin position="974"/>
        <end position="996"/>
    </location>
</feature>
<evidence type="ECO:0000256" key="1">
    <source>
        <dbReference type="SAM" id="Coils"/>
    </source>
</evidence>
<dbReference type="InterPro" id="IPR026708">
    <property type="entry name" value="CSPP1"/>
</dbReference>
<dbReference type="EMBL" id="BEGY01000001">
    <property type="protein sequence ID" value="GAX72604.1"/>
    <property type="molecule type" value="Genomic_DNA"/>
</dbReference>
<dbReference type="GO" id="GO:0005874">
    <property type="term" value="C:microtubule"/>
    <property type="evidence" value="ECO:0007669"/>
    <property type="project" value="InterPro"/>
</dbReference>
<keyword evidence="1" id="KW-0175">Coiled coil</keyword>
<feature type="compositionally biased region" description="Gly residues" evidence="2">
    <location>
        <begin position="194"/>
        <end position="222"/>
    </location>
</feature>
<feature type="region of interest" description="Disordered" evidence="2">
    <location>
        <begin position="969"/>
        <end position="1061"/>
    </location>
</feature>
<feature type="compositionally biased region" description="Polar residues" evidence="2">
    <location>
        <begin position="1222"/>
        <end position="1232"/>
    </location>
</feature>
<sequence>MYQNAPSAYVPSQHPAHRDRVGEVMGGGPGLATVDRRAMEKQQKAAYGAQLQAQIAASEEAKKRDKMERLGIMPPSNQPHAAMGGSFGAAQGVGYDPPAMFNPAGGPHAPLAPQPSVYQPQPVFNAPPQPPPMQQHQPLYPQPMNMHPRPPPSQPFARQNLMGGEGFGGGGFGGGGFGGGAYAGQGVGGYGGPPSPGQGGYGGGMGRGGFGFGGPGSPGAGGYAPHQHQQQRQGQAGERSSYNGEGGGIPPPGPSNYNAPHHPHMMKAAGYGASAAGPTLPQQTRMGVATMERVERRHAQDKYRADLEAQMRSKEDQKRQEKMRSMQEAQAQQAHAAAVDMMRNMGGGGAPLQGGNQVLGGRPQGVMAGGMPPPPPPSYLSPNPLAMPPQGPMGGQGYGMAGPTSPGAAGGGGYMAGPPMMGAGGGGGFPMDPAAGAGFNNGMNNANQAVINFRNGKYTTPAEMDAKARQKLELQEALERQIAEKQWAKEQEKRRIAAEAEAEEARTMAQQQQLKAQFERERKREGGGKDGEGPVDVVADAWEKARLEAEALKKNKFAQRRGSVPGELIDSVGGAASISPKVAPGIPSASSPWASAAPHNSGGERSLTTPMVAEKVRQVAAQEISKIREEVNAERVEIQAEAAHLRKAVEDQNQQVAALKEHAAQMEYEAQSAKDQVNKMRVDMIRGSMAAPESFMRILSDYPPPQQQGPPPPSMLDIGIDLPPPAAVLRRGIVAPQPIYDMGPLLPGVQNEVTLNERAVRSSVLQDGPARPPTQGLRTINPLEASLAAESLFIYPNGREVPKGVTGSCPFPTIPEGGASGSNALHPDPASGYTAGGAASSAGYPASAVPPGFVGGGLGSATYRPNDLEISGGFESEMTSVAPSQLLPIDPSQVRPPQTAEAVRQARAAAAKAAAAPSSTLAPVDVETVLKQNRDKLGALRDLTKLNGAENVEAIDQFLVKFSKAQVGSHERNPSPQLRINTPQGNYLTAAGSTGSPAAPHADPLLQASRASMQRSRSAHTSGSQAPGSPFNASAAAVPGSNGRPPLPAGGSPMASRRAPSPMLMQRSSSLVNRPNGGGYTVLEDSLDTELRRMTPSLPPSSPAARPQGSGIDYDNNSLGHNNAARGSSRFSSSGSRPPSGAYSSFRAADDNAAAGYPTHQGITEDDRGGQYKGAGSSTGAGRGSRGGQSNILVVESSDTEAGSGSNLHYSQGIPTYGAAASFSSRPDTSGMMSAAAADSREGMSQGGGGGLPAFGRRSSLIGNGGGSTAVM</sequence>
<feature type="compositionally biased region" description="Low complexity" evidence="2">
    <location>
        <begin position="583"/>
        <end position="598"/>
    </location>
</feature>
<feature type="compositionally biased region" description="Low complexity" evidence="2">
    <location>
        <begin position="1124"/>
        <end position="1145"/>
    </location>
</feature>
<feature type="region of interest" description="Disordered" evidence="2">
    <location>
        <begin position="194"/>
        <end position="265"/>
    </location>
</feature>
<feature type="region of interest" description="Disordered" evidence="2">
    <location>
        <begin position="1093"/>
        <end position="1189"/>
    </location>
</feature>
<dbReference type="PANTHER" id="PTHR21616:SF2">
    <property type="entry name" value="CENTROSOME AND SPINDLE POLE-ASSOCIATED PROTEIN 1"/>
    <property type="match status" value="1"/>
</dbReference>
<evidence type="ECO:0000256" key="2">
    <source>
        <dbReference type="SAM" id="MobiDB-lite"/>
    </source>
</evidence>
<comment type="caution">
    <text evidence="3">The sequence shown here is derived from an EMBL/GenBank/DDBJ whole genome shotgun (WGS) entry which is preliminary data.</text>
</comment>
<dbReference type="GO" id="GO:0000922">
    <property type="term" value="C:spindle pole"/>
    <property type="evidence" value="ECO:0007669"/>
    <property type="project" value="InterPro"/>
</dbReference>
<feature type="compositionally biased region" description="Gly residues" evidence="2">
    <location>
        <begin position="1171"/>
        <end position="1187"/>
    </location>
</feature>
<feature type="coiled-coil region" evidence="1">
    <location>
        <begin position="621"/>
        <end position="683"/>
    </location>
</feature>
<feature type="compositionally biased region" description="Gly residues" evidence="2">
    <location>
        <begin position="1263"/>
        <end position="1272"/>
    </location>
</feature>
<organism evidence="3 4">
    <name type="scientific">Chlamydomonas eustigma</name>
    <dbReference type="NCBI Taxonomy" id="1157962"/>
    <lineage>
        <taxon>Eukaryota</taxon>
        <taxon>Viridiplantae</taxon>
        <taxon>Chlorophyta</taxon>
        <taxon>core chlorophytes</taxon>
        <taxon>Chlorophyceae</taxon>
        <taxon>CS clade</taxon>
        <taxon>Chlamydomonadales</taxon>
        <taxon>Chlamydomonadaceae</taxon>
        <taxon>Chlamydomonas</taxon>
    </lineage>
</organism>
<reference evidence="3 4" key="1">
    <citation type="submission" date="2017-08" db="EMBL/GenBank/DDBJ databases">
        <title>Acidophilic green algal genome provides insights into adaptation to an acidic environment.</title>
        <authorList>
            <person name="Hirooka S."/>
            <person name="Hirose Y."/>
            <person name="Kanesaki Y."/>
            <person name="Higuchi S."/>
            <person name="Fujiwara T."/>
            <person name="Onuma R."/>
            <person name="Era A."/>
            <person name="Ohbayashi R."/>
            <person name="Uzuka A."/>
            <person name="Nozaki H."/>
            <person name="Yoshikawa H."/>
            <person name="Miyagishima S.Y."/>
        </authorList>
    </citation>
    <scope>NUCLEOTIDE SEQUENCE [LARGE SCALE GENOMIC DNA]</scope>
    <source>
        <strain evidence="3 4">NIES-2499</strain>
    </source>
</reference>
<feature type="region of interest" description="Disordered" evidence="2">
    <location>
        <begin position="1221"/>
        <end position="1272"/>
    </location>
</feature>
<dbReference type="PANTHER" id="PTHR21616">
    <property type="entry name" value="CENTROSOME SPINDLE POLE ASSOCIATED PROTEIN"/>
    <property type="match status" value="1"/>
</dbReference>
<protein>
    <submittedName>
        <fullName evidence="3">Uncharacterized protein</fullName>
    </submittedName>
</protein>
<dbReference type="OrthoDB" id="552944at2759"/>
<feature type="compositionally biased region" description="Low complexity" evidence="2">
    <location>
        <begin position="1007"/>
        <end position="1016"/>
    </location>
</feature>
<feature type="compositionally biased region" description="Basic and acidic residues" evidence="2">
    <location>
        <begin position="517"/>
        <end position="532"/>
    </location>
</feature>
<dbReference type="Proteomes" id="UP000232323">
    <property type="component" value="Unassembled WGS sequence"/>
</dbReference>
<evidence type="ECO:0000313" key="4">
    <source>
        <dbReference type="Proteomes" id="UP000232323"/>
    </source>
</evidence>
<dbReference type="GO" id="GO:0032467">
    <property type="term" value="P:positive regulation of cytokinesis"/>
    <property type="evidence" value="ECO:0007669"/>
    <property type="project" value="InterPro"/>
</dbReference>
<feature type="region of interest" description="Disordered" evidence="2">
    <location>
        <begin position="583"/>
        <end position="606"/>
    </location>
</feature>
<proteinExistence type="predicted"/>
<evidence type="ECO:0000313" key="3">
    <source>
        <dbReference type="EMBL" id="GAX72604.1"/>
    </source>
</evidence>